<dbReference type="NCBIfam" id="TIGR03233">
    <property type="entry name" value="DNA_S_dndB"/>
    <property type="match status" value="1"/>
</dbReference>
<dbReference type="InterPro" id="IPR017601">
    <property type="entry name" value="DGQHR-contain_dom"/>
</dbReference>
<protein>
    <submittedName>
        <fullName evidence="1">DNA sulfur modification protein DndB</fullName>
    </submittedName>
</protein>
<evidence type="ECO:0000313" key="1">
    <source>
        <dbReference type="EMBL" id="OUY08056.1"/>
    </source>
</evidence>
<keyword evidence="2" id="KW-1185">Reference proteome</keyword>
<comment type="caution">
    <text evidence="1">The sequence shown here is derived from an EMBL/GenBank/DDBJ whole genome shotgun (WGS) entry which is preliminary data.</text>
</comment>
<evidence type="ECO:0000313" key="2">
    <source>
        <dbReference type="Proteomes" id="UP000196536"/>
    </source>
</evidence>
<dbReference type="AlphaFoldDB" id="A0A1Z9Z0S4"/>
<dbReference type="Pfam" id="PF14072">
    <property type="entry name" value="DndB"/>
    <property type="match status" value="1"/>
</dbReference>
<proteinExistence type="predicted"/>
<dbReference type="CDD" id="cd16412">
    <property type="entry name" value="dndB"/>
    <property type="match status" value="1"/>
</dbReference>
<reference evidence="1 2" key="1">
    <citation type="submission" date="2017-05" db="EMBL/GenBank/DDBJ databases">
        <title>Acinetobacter populi ANC 5415 (= PBJ7), whole genome shotgun sequencing project.</title>
        <authorList>
            <person name="Nemec A."/>
            <person name="Radolfova-Krizova L."/>
        </authorList>
    </citation>
    <scope>NUCLEOTIDE SEQUENCE [LARGE SCALE GENOMIC DNA]</scope>
    <source>
        <strain evidence="1 2">PBJ7</strain>
    </source>
</reference>
<dbReference type="Proteomes" id="UP000196536">
    <property type="component" value="Unassembled WGS sequence"/>
</dbReference>
<dbReference type="InterPro" id="IPR017642">
    <property type="entry name" value="DNA_S_mod_DndB"/>
</dbReference>
<organism evidence="1 2">
    <name type="scientific">Acinetobacter populi</name>
    <dbReference type="NCBI Taxonomy" id="1582270"/>
    <lineage>
        <taxon>Bacteria</taxon>
        <taxon>Pseudomonadati</taxon>
        <taxon>Pseudomonadota</taxon>
        <taxon>Gammaproteobacteria</taxon>
        <taxon>Moraxellales</taxon>
        <taxon>Moraxellaceae</taxon>
        <taxon>Acinetobacter</taxon>
    </lineage>
</organism>
<accession>A0A1Z9Z0S4</accession>
<name>A0A1Z9Z0S4_9GAMM</name>
<sequence>MDGNWFEFVAMQGLQARSAFYVIMVPLKFVPKFFKFNDESLPAPLRAQRTLNKARIPQISRYITENPKEYIMSSLCACVDGDVKFEPSEISNNMGKLKISMDATVLINDGQHRRAAIEEAIKVTPYLGDETISVVIYADTGLKRSQQMFADLNMHAVRPAQSIKLLFNHRDEQTYITKTMIDKIPLFSDYTDFEKSSISHRSSKLFTFSSLHQATKELLNFKQSDISADEKINISTIFWKEVIQYIPGWLNLLEGKTSTFQLRQDYIHAHGIALQAIARVGNILLENHSNNWQSYLSKLMLIDWSRKNLALWSGRVLVAGKINKSRNNLVLVTNHLQKILGIPLSTESQRIEDIYFDSIQASRDTYKEGLNEHF</sequence>
<gene>
    <name evidence="1" type="ORF">CAP51_00055</name>
</gene>
<dbReference type="NCBIfam" id="TIGR03187">
    <property type="entry name" value="DGQHR"/>
    <property type="match status" value="1"/>
</dbReference>
<dbReference type="EMBL" id="NEXX01000001">
    <property type="protein sequence ID" value="OUY08056.1"/>
    <property type="molecule type" value="Genomic_DNA"/>
</dbReference>
<dbReference type="OrthoDB" id="3524978at2"/>